<dbReference type="EMBL" id="JAQQLI010000001">
    <property type="protein sequence ID" value="MDC7784298.1"/>
    <property type="molecule type" value="Genomic_DNA"/>
</dbReference>
<dbReference type="Pfam" id="PF04748">
    <property type="entry name" value="Polysacc_deac_2"/>
    <property type="match status" value="1"/>
</dbReference>
<keyword evidence="4" id="KW-1185">Reference proteome</keyword>
<keyword evidence="2" id="KW-0472">Membrane</keyword>
<dbReference type="PANTHER" id="PTHR30105">
    <property type="entry name" value="UNCHARACTERIZED YIBQ-RELATED"/>
    <property type="match status" value="1"/>
</dbReference>
<dbReference type="PANTHER" id="PTHR30105:SF2">
    <property type="entry name" value="DIVERGENT POLYSACCHARIDE DEACETYLASE SUPERFAMILY"/>
    <property type="match status" value="1"/>
</dbReference>
<evidence type="ECO:0000313" key="4">
    <source>
        <dbReference type="Proteomes" id="UP001165652"/>
    </source>
</evidence>
<feature type="compositionally biased region" description="Low complexity" evidence="1">
    <location>
        <begin position="70"/>
        <end position="104"/>
    </location>
</feature>
<comment type="caution">
    <text evidence="3">The sequence shown here is derived from an EMBL/GenBank/DDBJ whole genome shotgun (WGS) entry which is preliminary data.</text>
</comment>
<evidence type="ECO:0000256" key="1">
    <source>
        <dbReference type="SAM" id="MobiDB-lite"/>
    </source>
</evidence>
<feature type="transmembrane region" description="Helical" evidence="2">
    <location>
        <begin position="26"/>
        <end position="47"/>
    </location>
</feature>
<reference evidence="3" key="1">
    <citation type="journal article" date="2023" name="Microbiol Resour">
        <title>Genome Sequences of Rhodoplanes serenus and Two Thermotolerant Strains, Rhodoplanes tepidamans and 'Rhodoplanes cryptolactis,' Further Refine the Genus.</title>
        <authorList>
            <person name="Rayyan A.A."/>
            <person name="Kyndt J.A."/>
        </authorList>
    </citation>
    <scope>NUCLEOTIDE SEQUENCE</scope>
    <source>
        <strain evidence="3">DSM 9987</strain>
    </source>
</reference>
<proteinExistence type="predicted"/>
<dbReference type="Proteomes" id="UP001165652">
    <property type="component" value="Unassembled WGS sequence"/>
</dbReference>
<protein>
    <submittedName>
        <fullName evidence="3">Divergent polysaccharide deacetylase family protein</fullName>
    </submittedName>
</protein>
<keyword evidence="2" id="KW-0812">Transmembrane</keyword>
<dbReference type="SUPFAM" id="SSF88713">
    <property type="entry name" value="Glycoside hydrolase/deacetylase"/>
    <property type="match status" value="1"/>
</dbReference>
<accession>A0ABT5J3U1</accession>
<dbReference type="Gene3D" id="3.20.20.370">
    <property type="entry name" value="Glycoside hydrolase/deacetylase"/>
    <property type="match status" value="1"/>
</dbReference>
<reference evidence="3" key="2">
    <citation type="submission" date="2023-02" db="EMBL/GenBank/DDBJ databases">
        <authorList>
            <person name="Rayyan A."/>
            <person name="Meyer T."/>
            <person name="Kyndt J.A."/>
        </authorList>
    </citation>
    <scope>NUCLEOTIDE SEQUENCE</scope>
    <source>
        <strain evidence="3">DSM 9987</strain>
    </source>
</reference>
<dbReference type="CDD" id="cd10936">
    <property type="entry name" value="CE4_DAC2"/>
    <property type="match status" value="1"/>
</dbReference>
<feature type="compositionally biased region" description="Basic and acidic residues" evidence="1">
    <location>
        <begin position="126"/>
        <end position="144"/>
    </location>
</feature>
<name>A0ABT5J3U1_RHOTP</name>
<dbReference type="RefSeq" id="WP_272775142.1">
    <property type="nucleotide sequence ID" value="NZ_JAQQLI010000001.1"/>
</dbReference>
<dbReference type="InterPro" id="IPR006837">
    <property type="entry name" value="Divergent_DAC"/>
</dbReference>
<sequence length="417" mass="42717">MAGDDLEKPLGMAEPEHRRKRRHIPIGMPITALLVLCILGFVGWAMMVDDPLGGEPVAVVTLPPGTIPAAPTGSPPAAAGAETPAKPAGDAAAAAPGTASGGQTITIIDGSTGKRQQVTIPPGAGDDGKGAAKGETKGETKPDAKTSGVKVAAVEPHLLEATRHGHVPRIGLDGARPSVAYARKAPAASETSVRVALLVGGLGVSGSATAEAMKALPGVVSLAFVPYGSEVARLAAAARGAGHEILLQLPMEPFEYPDNDPGPQTLLTSLTPEQNIDRMQWAMSRIQGYVGILNYMGGRFTSTETAIGPVLREVAKRGLVYVDDGTSPRSLAGQFAGANNLPFAKAAVVIDAVPSNAEIDRALARLEATARETGSAVGVARALPLSIERLTQWIKQAEGRGIVVVPITAIATRAKAS</sequence>
<evidence type="ECO:0000256" key="2">
    <source>
        <dbReference type="SAM" id="Phobius"/>
    </source>
</evidence>
<evidence type="ECO:0000313" key="3">
    <source>
        <dbReference type="EMBL" id="MDC7784298.1"/>
    </source>
</evidence>
<dbReference type="InterPro" id="IPR011330">
    <property type="entry name" value="Glyco_hydro/deAcase_b/a-brl"/>
</dbReference>
<feature type="region of interest" description="Disordered" evidence="1">
    <location>
        <begin position="70"/>
        <end position="148"/>
    </location>
</feature>
<organism evidence="3 4">
    <name type="scientific">Rhodoplanes tepidamans</name>
    <name type="common">Rhodoplanes cryptolactis</name>
    <dbReference type="NCBI Taxonomy" id="200616"/>
    <lineage>
        <taxon>Bacteria</taxon>
        <taxon>Pseudomonadati</taxon>
        <taxon>Pseudomonadota</taxon>
        <taxon>Alphaproteobacteria</taxon>
        <taxon>Hyphomicrobiales</taxon>
        <taxon>Nitrobacteraceae</taxon>
        <taxon>Rhodoplanes</taxon>
    </lineage>
</organism>
<gene>
    <name evidence="3" type="ORF">PQJ73_01260</name>
</gene>
<keyword evidence="2" id="KW-1133">Transmembrane helix</keyword>